<organism evidence="2 3">
    <name type="scientific">Aedoeadaptatus nemausensis</name>
    <dbReference type="NCBI Taxonomy" id="2582829"/>
    <lineage>
        <taxon>Bacteria</taxon>
        <taxon>Bacillati</taxon>
        <taxon>Bacillota</taxon>
        <taxon>Tissierellia</taxon>
        <taxon>Tissierellales</taxon>
        <taxon>Peptoniphilaceae</taxon>
        <taxon>Aedoeadaptatus</taxon>
    </lineage>
</organism>
<keyword evidence="1" id="KW-0472">Membrane</keyword>
<protein>
    <submittedName>
        <fullName evidence="2">Uncharacterized protein</fullName>
    </submittedName>
</protein>
<name>A0A6V6Y7S3_9FIRM</name>
<evidence type="ECO:0000313" key="3">
    <source>
        <dbReference type="Proteomes" id="UP000586454"/>
    </source>
</evidence>
<comment type="caution">
    <text evidence="2">The sequence shown here is derived from an EMBL/GenBank/DDBJ whole genome shotgun (WGS) entry which is preliminary data.</text>
</comment>
<keyword evidence="3" id="KW-1185">Reference proteome</keyword>
<evidence type="ECO:0000313" key="2">
    <source>
        <dbReference type="EMBL" id="CAC9933949.1"/>
    </source>
</evidence>
<keyword evidence="1" id="KW-0812">Transmembrane</keyword>
<feature type="transmembrane region" description="Helical" evidence="1">
    <location>
        <begin position="66"/>
        <end position="89"/>
    </location>
</feature>
<gene>
    <name evidence="2" type="ORF">PEPNEM18_01317</name>
</gene>
<dbReference type="AlphaFoldDB" id="A0A6V6Y7S3"/>
<feature type="transmembrane region" description="Helical" evidence="1">
    <location>
        <begin position="12"/>
        <end position="33"/>
    </location>
</feature>
<feature type="transmembrane region" description="Helical" evidence="1">
    <location>
        <begin position="39"/>
        <end position="59"/>
    </location>
</feature>
<dbReference type="Proteomes" id="UP000586454">
    <property type="component" value="Unassembled WGS sequence"/>
</dbReference>
<accession>A0A6V6Y7S3</accession>
<keyword evidence="1" id="KW-1133">Transmembrane helix</keyword>
<dbReference type="RefSeq" id="WP_180500426.1">
    <property type="nucleotide sequence ID" value="NZ_CAIJCS010000022.1"/>
</dbReference>
<dbReference type="EMBL" id="CAIJCS010000022">
    <property type="protein sequence ID" value="CAC9933949.1"/>
    <property type="molecule type" value="Genomic_DNA"/>
</dbReference>
<reference evidence="2 3" key="1">
    <citation type="submission" date="2020-06" db="EMBL/GenBank/DDBJ databases">
        <authorList>
            <person name="Criscuolo A."/>
        </authorList>
    </citation>
    <scope>NUCLEOTIDE SEQUENCE [LARGE SCALE GENOMIC DNA]</scope>
    <source>
        <strain evidence="2">1804121828</strain>
    </source>
</reference>
<proteinExistence type="predicted"/>
<sequence>MEKKWENMTLDGRVSYLLAGVLFLLIPCLGLSVGLNSNIVSPEGVYTFFGGAMLVAALAKQRKLVFMILAGSLFLSSVVMAILDIAGVLM</sequence>
<evidence type="ECO:0000256" key="1">
    <source>
        <dbReference type="SAM" id="Phobius"/>
    </source>
</evidence>